<dbReference type="Pfam" id="PF00528">
    <property type="entry name" value="BPD_transp_1"/>
    <property type="match status" value="1"/>
</dbReference>
<dbReference type="STRING" id="1220589.CD32_10830"/>
<evidence type="ECO:0000256" key="12">
    <source>
        <dbReference type="SAM" id="Phobius"/>
    </source>
</evidence>
<dbReference type="SUPFAM" id="SSF161098">
    <property type="entry name" value="MetI-like"/>
    <property type="match status" value="1"/>
</dbReference>
<dbReference type="InterPro" id="IPR000515">
    <property type="entry name" value="MetI-like"/>
</dbReference>
<evidence type="ECO:0000313" key="15">
    <source>
        <dbReference type="Proteomes" id="UP000030437"/>
    </source>
</evidence>
<name>A0A0A3IJM5_9BACI</name>
<feature type="transmembrane region" description="Helical" evidence="12">
    <location>
        <begin position="249"/>
        <end position="269"/>
    </location>
</feature>
<dbReference type="Proteomes" id="UP000030437">
    <property type="component" value="Unassembled WGS sequence"/>
</dbReference>
<dbReference type="PROSITE" id="PS50928">
    <property type="entry name" value="ABC_TM1"/>
    <property type="match status" value="1"/>
</dbReference>
<comment type="subcellular location">
    <subcellularLocation>
        <location evidence="1">Cell inner membrane</location>
        <topology evidence="1">Multi-pass membrane protein</topology>
    </subcellularLocation>
</comment>
<evidence type="ECO:0000256" key="10">
    <source>
        <dbReference type="ARBA" id="ARBA00025323"/>
    </source>
</evidence>
<reference evidence="14 15" key="1">
    <citation type="submission" date="2014-02" db="EMBL/GenBank/DDBJ databases">
        <title>Draft genome sequence of Lysinibacillus odysseyi NBRC 100172.</title>
        <authorList>
            <person name="Zhang F."/>
            <person name="Wang G."/>
            <person name="Zhang L."/>
        </authorList>
    </citation>
    <scope>NUCLEOTIDE SEQUENCE [LARGE SCALE GENOMIC DNA]</scope>
    <source>
        <strain evidence="14 15">NBRC 100172</strain>
    </source>
</reference>
<keyword evidence="9 12" id="KW-0472">Membrane</keyword>
<dbReference type="EMBL" id="JPVP01000055">
    <property type="protein sequence ID" value="KGR84946.1"/>
    <property type="molecule type" value="Genomic_DNA"/>
</dbReference>
<dbReference type="NCBIfam" id="TIGR02140">
    <property type="entry name" value="permease_CysW"/>
    <property type="match status" value="1"/>
</dbReference>
<dbReference type="CDD" id="cd06261">
    <property type="entry name" value="TM_PBP2"/>
    <property type="match status" value="1"/>
</dbReference>
<evidence type="ECO:0000256" key="9">
    <source>
        <dbReference type="ARBA" id="ARBA00023136"/>
    </source>
</evidence>
<dbReference type="RefSeq" id="WP_036154428.1">
    <property type="nucleotide sequence ID" value="NZ_AVCX01000006.1"/>
</dbReference>
<feature type="transmembrane region" description="Helical" evidence="12">
    <location>
        <begin position="204"/>
        <end position="229"/>
    </location>
</feature>
<comment type="caution">
    <text evidence="14">The sequence shown here is derived from an EMBL/GenBank/DDBJ whole genome shotgun (WGS) entry which is preliminary data.</text>
</comment>
<dbReference type="FunFam" id="1.10.3720.10:FF:000015">
    <property type="entry name" value="Sulfate ABC transporter, permease CysW"/>
    <property type="match status" value="1"/>
</dbReference>
<evidence type="ECO:0000256" key="7">
    <source>
        <dbReference type="ARBA" id="ARBA00022989"/>
    </source>
</evidence>
<evidence type="ECO:0000256" key="8">
    <source>
        <dbReference type="ARBA" id="ARBA00023032"/>
    </source>
</evidence>
<protein>
    <recommendedName>
        <fullName evidence="11">Sulfate transport system permease protein CysW</fullName>
    </recommendedName>
</protein>
<sequence length="284" mass="30998">MIEANQLKVYRATEEPRIVRIALTAVSLLFLAVFLVLPLVSIFVTAFQKGWETYIASITHPDALAAIKLTLLVTIIVVPLNTIFGIAAAWCITKFSFKRKNLLITLIDLPFAISPVIAGLTFILLFGAQGLIGEWLMMNDIKIVFALPGIVLATLFVTLPFVARELIPLMQTQGTTDEEASISLGASGFKTFIYVTLPNIKWGLLYGMILCNARAIGEFGAVSVVSGHIRGMTNTMPLHIEILYNEYQFAAAFAVASLMSILAIITIIIKNIIEWKSGLQGGGH</sequence>
<organism evidence="14 15">
    <name type="scientific">Lysinibacillus odysseyi 34hs-1 = NBRC 100172</name>
    <dbReference type="NCBI Taxonomy" id="1220589"/>
    <lineage>
        <taxon>Bacteria</taxon>
        <taxon>Bacillati</taxon>
        <taxon>Bacillota</taxon>
        <taxon>Bacilli</taxon>
        <taxon>Bacillales</taxon>
        <taxon>Bacillaceae</taxon>
        <taxon>Lysinibacillus</taxon>
    </lineage>
</organism>
<keyword evidence="15" id="KW-1185">Reference proteome</keyword>
<evidence type="ECO:0000256" key="4">
    <source>
        <dbReference type="ARBA" id="ARBA00022475"/>
    </source>
</evidence>
<evidence type="ECO:0000256" key="2">
    <source>
        <dbReference type="ARBA" id="ARBA00011779"/>
    </source>
</evidence>
<gene>
    <name evidence="14" type="ORF">CD32_10830</name>
</gene>
<keyword evidence="6 12" id="KW-0812">Transmembrane</keyword>
<dbReference type="InterPro" id="IPR035906">
    <property type="entry name" value="MetI-like_sf"/>
</dbReference>
<dbReference type="InterPro" id="IPR011866">
    <property type="entry name" value="CysW_permease"/>
</dbReference>
<dbReference type="Gene3D" id="1.10.3720.10">
    <property type="entry name" value="MetI-like"/>
    <property type="match status" value="1"/>
</dbReference>
<dbReference type="PANTHER" id="PTHR30406">
    <property type="entry name" value="SULFATE TRANSPORT SYSTEM PERMEASE PROTEIN"/>
    <property type="match status" value="1"/>
</dbReference>
<comment type="function">
    <text evidence="10">Part of the ABC transporter complex CysAWTP (TC 3.A.1.6.1) involved in sulfate/thiosulfate import. Probably responsible for the translocation of the substrate across the membrane.</text>
</comment>
<keyword evidence="8" id="KW-0764">Sulfate transport</keyword>
<feature type="transmembrane region" description="Helical" evidence="12">
    <location>
        <begin position="102"/>
        <end position="131"/>
    </location>
</feature>
<keyword evidence="4" id="KW-1003">Cell membrane</keyword>
<proteinExistence type="predicted"/>
<dbReference type="InterPro" id="IPR005667">
    <property type="entry name" value="Sulph_transpt2"/>
</dbReference>
<dbReference type="AlphaFoldDB" id="A0A0A3IJM5"/>
<dbReference type="PANTHER" id="PTHR30406:SF1">
    <property type="entry name" value="SULFATE TRANSPORT SYSTEM PERMEASE PROTEIN CYSW"/>
    <property type="match status" value="1"/>
</dbReference>
<evidence type="ECO:0000256" key="6">
    <source>
        <dbReference type="ARBA" id="ARBA00022692"/>
    </source>
</evidence>
<dbReference type="GO" id="GO:0015419">
    <property type="term" value="F:ABC-type sulfate transporter activity"/>
    <property type="evidence" value="ECO:0007669"/>
    <property type="project" value="InterPro"/>
</dbReference>
<evidence type="ECO:0000313" key="14">
    <source>
        <dbReference type="EMBL" id="KGR84946.1"/>
    </source>
</evidence>
<dbReference type="eggNOG" id="COG4208">
    <property type="taxonomic scope" value="Bacteria"/>
</dbReference>
<comment type="subunit">
    <text evidence="2">The complex is composed of two ATP-binding proteins (CysA), two transmembrane proteins (CysT and CysW) and a solute-binding protein (CysP).</text>
</comment>
<feature type="transmembrane region" description="Helical" evidence="12">
    <location>
        <begin position="21"/>
        <end position="47"/>
    </location>
</feature>
<dbReference type="OrthoDB" id="9774448at2"/>
<dbReference type="NCBIfam" id="TIGR00969">
    <property type="entry name" value="3a0106s02"/>
    <property type="match status" value="1"/>
</dbReference>
<evidence type="ECO:0000256" key="11">
    <source>
        <dbReference type="ARBA" id="ARBA00067681"/>
    </source>
</evidence>
<keyword evidence="5" id="KW-0997">Cell inner membrane</keyword>
<dbReference type="GO" id="GO:0005886">
    <property type="term" value="C:plasma membrane"/>
    <property type="evidence" value="ECO:0007669"/>
    <property type="project" value="UniProtKB-SubCell"/>
</dbReference>
<evidence type="ECO:0000256" key="5">
    <source>
        <dbReference type="ARBA" id="ARBA00022519"/>
    </source>
</evidence>
<evidence type="ECO:0000256" key="1">
    <source>
        <dbReference type="ARBA" id="ARBA00004429"/>
    </source>
</evidence>
<evidence type="ECO:0000256" key="3">
    <source>
        <dbReference type="ARBA" id="ARBA00022448"/>
    </source>
</evidence>
<keyword evidence="3" id="KW-0813">Transport</keyword>
<evidence type="ECO:0000259" key="13">
    <source>
        <dbReference type="PROSITE" id="PS50928"/>
    </source>
</evidence>
<feature type="transmembrane region" description="Helical" evidence="12">
    <location>
        <begin position="143"/>
        <end position="163"/>
    </location>
</feature>
<feature type="domain" description="ABC transmembrane type-1" evidence="13">
    <location>
        <begin position="67"/>
        <end position="274"/>
    </location>
</feature>
<feature type="transmembrane region" description="Helical" evidence="12">
    <location>
        <begin position="67"/>
        <end position="90"/>
    </location>
</feature>
<accession>A0A0A3IJM5</accession>
<keyword evidence="7 12" id="KW-1133">Transmembrane helix</keyword>